<name>A0A6P9FJF8_ZALCA</name>
<evidence type="ECO:0000256" key="5">
    <source>
        <dbReference type="ARBA" id="ARBA00062419"/>
    </source>
</evidence>
<dbReference type="Proteomes" id="UP000515165">
    <property type="component" value="Chromosome 4"/>
</dbReference>
<keyword evidence="6" id="KW-1185">Reference proteome</keyword>
<evidence type="ECO:0000313" key="7">
    <source>
        <dbReference type="RefSeq" id="XP_035582933.1"/>
    </source>
</evidence>
<evidence type="ECO:0000256" key="1">
    <source>
        <dbReference type="ARBA" id="ARBA00004123"/>
    </source>
</evidence>
<protein>
    <recommendedName>
        <fullName evidence="3">Integrator complex subunit 10</fullName>
    </recommendedName>
</protein>
<gene>
    <name evidence="7" type="primary">LOC113926966</name>
</gene>
<dbReference type="AlphaFoldDB" id="A0A6P9FJF8"/>
<sequence>MEELRSQTVVVRSPKIGHSRKPLPPFGLLHRDIVLPLIINNHGVRLPANLLYKYLNKAAEFYINYVTRSTQIESQHQGTQEASDLTSPSKRSSQKYMIEGLTEKSSQIVDPWERLFKILNVVGRRNCGDILHRMKDLCRYMNNLDNEAHAKYKNQVVYSTMLVFFKNAFQYVNSIQPSLSQGPNAPSQVPLVLLEDVSNVYGDVEIDRNKQVHKKRKLAEGREKTMSSDEEDCSAKGRNRHIVVNKAELANSIEVLESFKLARESWESLYSLEFLDKEFTRICLAWKTDTWLWLRIFLTDMIIYQGQYKKAIASLHHLAALQGSLPQPQITGQGTLEHQRALIQLATCHFSLGEYRMTCEQVLDLMCYMILPIQDGGRSQEEPSKIKPKFRKGSDLKLLPCTGKAIMPFCLPLMLACFKLRAFVDSRDDMALGHVIVLLQQEWPRGENLFLKAVSKICQQGNFQYENFFNYVTNTDTLEEFAYLRTQEGGKIHLELLPNQGRLIKHHTVTRGITKGVKEDFHLAMERRVSRCGENLMVVLHRFCISEKILLLQTLA</sequence>
<dbReference type="RefSeq" id="XP_035582933.1">
    <property type="nucleotide sequence ID" value="XM_035727040.1"/>
</dbReference>
<dbReference type="OrthoDB" id="18145at2759"/>
<reference evidence="7" key="1">
    <citation type="submission" date="2025-08" db="UniProtKB">
        <authorList>
            <consortium name="RefSeq"/>
        </authorList>
    </citation>
    <scope>IDENTIFICATION</scope>
    <source>
        <tissue evidence="7">Blood</tissue>
    </source>
</reference>
<comment type="subcellular location">
    <subcellularLocation>
        <location evidence="1">Nucleus</location>
    </subcellularLocation>
</comment>
<keyword evidence="4" id="KW-0539">Nucleus</keyword>
<accession>A0A6P9FJF8</accession>
<evidence type="ECO:0000256" key="2">
    <source>
        <dbReference type="ARBA" id="ARBA00010391"/>
    </source>
</evidence>
<dbReference type="PANTHER" id="PTHR16055">
    <property type="entry name" value="INTEGRATOR COMPLEX SUBUNIT 10"/>
    <property type="match status" value="1"/>
</dbReference>
<dbReference type="InterPro" id="IPR026164">
    <property type="entry name" value="Int_cplx_su10"/>
</dbReference>
<comment type="subunit">
    <text evidence="5">Component of the Integrator complex, composed of core subunits INTS1, INTS2, INTS3, INTS4, INTS5, INTS6, INTS7, INTS8, INTS9/RC74, INTS10, INTS11/CPSF3L, INTS12, INTS13, INTS14 and INTS15. The core complex associates with protein phosphatase 2A subunits PPP2CA and PPP2R1A, to form the Integrator-PP2A (INTAC) complex. INTS10 is part of the tail subcomplex, composed of INTS10, INTS13, INTS14 and INTS15.</text>
</comment>
<evidence type="ECO:0000256" key="4">
    <source>
        <dbReference type="ARBA" id="ARBA00023242"/>
    </source>
</evidence>
<dbReference type="GO" id="GO:0032039">
    <property type="term" value="C:integrator complex"/>
    <property type="evidence" value="ECO:0007669"/>
    <property type="project" value="InterPro"/>
</dbReference>
<comment type="similarity">
    <text evidence="2">Belongs to the Integrator subunit 10 family.</text>
</comment>
<dbReference type="Pfam" id="PF21045">
    <property type="entry name" value="INT10"/>
    <property type="match status" value="1"/>
</dbReference>
<evidence type="ECO:0000256" key="3">
    <source>
        <dbReference type="ARBA" id="ARBA00016811"/>
    </source>
</evidence>
<dbReference type="PANTHER" id="PTHR16055:SF2">
    <property type="entry name" value="INTEGRATOR COMPLEX SUBUNIT 10"/>
    <property type="match status" value="1"/>
</dbReference>
<evidence type="ECO:0000313" key="6">
    <source>
        <dbReference type="Proteomes" id="UP000515165"/>
    </source>
</evidence>
<organism evidence="6 7">
    <name type="scientific">Zalophus californianus</name>
    <name type="common">California sealion</name>
    <dbReference type="NCBI Taxonomy" id="9704"/>
    <lineage>
        <taxon>Eukaryota</taxon>
        <taxon>Metazoa</taxon>
        <taxon>Chordata</taxon>
        <taxon>Craniata</taxon>
        <taxon>Vertebrata</taxon>
        <taxon>Euteleostomi</taxon>
        <taxon>Mammalia</taxon>
        <taxon>Eutheria</taxon>
        <taxon>Laurasiatheria</taxon>
        <taxon>Carnivora</taxon>
        <taxon>Caniformia</taxon>
        <taxon>Pinnipedia</taxon>
        <taxon>Otariidae</taxon>
        <taxon>Zalophus</taxon>
    </lineage>
</organism>
<dbReference type="GeneID" id="113926966"/>
<proteinExistence type="inferred from homology"/>
<dbReference type="GO" id="GO:0016180">
    <property type="term" value="P:snRNA processing"/>
    <property type="evidence" value="ECO:0007669"/>
    <property type="project" value="InterPro"/>
</dbReference>
<dbReference type="KEGG" id="zca:113926966"/>